<evidence type="ECO:0000313" key="3">
    <source>
        <dbReference type="Proteomes" id="UP000642829"/>
    </source>
</evidence>
<organism evidence="2 3">
    <name type="scientific">Cerasicoccus arenae</name>
    <dbReference type="NCBI Taxonomy" id="424488"/>
    <lineage>
        <taxon>Bacteria</taxon>
        <taxon>Pseudomonadati</taxon>
        <taxon>Verrucomicrobiota</taxon>
        <taxon>Opitutia</taxon>
        <taxon>Puniceicoccales</taxon>
        <taxon>Cerasicoccaceae</taxon>
        <taxon>Cerasicoccus</taxon>
    </lineage>
</organism>
<keyword evidence="3" id="KW-1185">Reference proteome</keyword>
<sequence length="62" mass="6457">MAGLGDCAKIGLSLVGAVLLVLLCVEILVGPGRTSGNVVFATVFLVLLGYAVMRLVRGKKRK</sequence>
<feature type="transmembrane region" description="Helical" evidence="1">
    <location>
        <begin position="38"/>
        <end position="56"/>
    </location>
</feature>
<gene>
    <name evidence="2" type="ORF">GCM10007047_09500</name>
</gene>
<reference evidence="2" key="1">
    <citation type="journal article" date="2014" name="Int. J. Syst. Evol. Microbiol.">
        <title>Complete genome sequence of Corynebacterium casei LMG S-19264T (=DSM 44701T), isolated from a smear-ripened cheese.</title>
        <authorList>
            <consortium name="US DOE Joint Genome Institute (JGI-PGF)"/>
            <person name="Walter F."/>
            <person name="Albersmeier A."/>
            <person name="Kalinowski J."/>
            <person name="Ruckert C."/>
        </authorList>
    </citation>
    <scope>NUCLEOTIDE SEQUENCE</scope>
    <source>
        <strain evidence="2">KCTC 12870</strain>
    </source>
</reference>
<feature type="transmembrane region" description="Helical" evidence="1">
    <location>
        <begin position="12"/>
        <end position="32"/>
    </location>
</feature>
<comment type="caution">
    <text evidence="2">The sequence shown here is derived from an EMBL/GenBank/DDBJ whole genome shotgun (WGS) entry which is preliminary data.</text>
</comment>
<keyword evidence="1" id="KW-0812">Transmembrane</keyword>
<keyword evidence="1" id="KW-1133">Transmembrane helix</keyword>
<dbReference type="EMBL" id="BMXG01000004">
    <property type="protein sequence ID" value="GHB95751.1"/>
    <property type="molecule type" value="Genomic_DNA"/>
</dbReference>
<dbReference type="RefSeq" id="WP_189512379.1">
    <property type="nucleotide sequence ID" value="NZ_BMXG01000004.1"/>
</dbReference>
<reference evidence="2" key="2">
    <citation type="submission" date="2020-09" db="EMBL/GenBank/DDBJ databases">
        <authorList>
            <person name="Sun Q."/>
            <person name="Kim S."/>
        </authorList>
    </citation>
    <scope>NUCLEOTIDE SEQUENCE</scope>
    <source>
        <strain evidence="2">KCTC 12870</strain>
    </source>
</reference>
<evidence type="ECO:0000313" key="2">
    <source>
        <dbReference type="EMBL" id="GHB95751.1"/>
    </source>
</evidence>
<accession>A0A8J3DA54</accession>
<dbReference type="Proteomes" id="UP000642829">
    <property type="component" value="Unassembled WGS sequence"/>
</dbReference>
<name>A0A8J3DA54_9BACT</name>
<keyword evidence="1" id="KW-0472">Membrane</keyword>
<dbReference type="AlphaFoldDB" id="A0A8J3DA54"/>
<proteinExistence type="predicted"/>
<evidence type="ECO:0000256" key="1">
    <source>
        <dbReference type="SAM" id="Phobius"/>
    </source>
</evidence>
<protein>
    <submittedName>
        <fullName evidence="2">Uncharacterized protein</fullName>
    </submittedName>
</protein>